<evidence type="ECO:0000313" key="10">
    <source>
        <dbReference type="Proteomes" id="UP001449657"/>
    </source>
</evidence>
<sequence>MKKHTLSTIVIFLFLALSTSCSKDWFDIKADKNQTIPSTLDDLELLLDDYNTISANTPALGEVSSDGHHLLESTWPNYLIDFPDYNNSTNAYTWSYKQPYTAVVDWNQAYRKIFICNLVLVNIEKIDRGLHNAVQYDRIKGNALFIIAKTYFEIAQLYAEPYKASTISKFGLPIREGIDITIKSQRAGVKETYERIENAIKSAIPLLPTKPSLATRASKNSCYALLSRFYLLTGNYGLCVKYSDSSLSINNKLLDFNSLPIGRLGIGIFNPEVIFHSAMLTIPMLSISDSYIDTSLYNDYAENDLRKSVFFQEVDSGYIFIGDYSNDGEKFSGIANDEILLNRAEAYARLNNIQLALMDVNNLLKTRFRTDENGHSTYQPFEIDNQKDAIDLIVTERHKELIYRGIRWSDLRRLKDDALHAPKIERTIGGQVYRLSHSYQYTLPLPEDEMSFSSLEQNPGWSN</sequence>
<comment type="similarity">
    <text evidence="2">Belongs to the SusD family.</text>
</comment>
<evidence type="ECO:0000256" key="6">
    <source>
        <dbReference type="SAM" id="SignalP"/>
    </source>
</evidence>
<evidence type="ECO:0000259" key="8">
    <source>
        <dbReference type="Pfam" id="PF14322"/>
    </source>
</evidence>
<evidence type="ECO:0000256" key="5">
    <source>
        <dbReference type="ARBA" id="ARBA00023237"/>
    </source>
</evidence>
<evidence type="ECO:0000259" key="7">
    <source>
        <dbReference type="Pfam" id="PF07980"/>
    </source>
</evidence>
<dbReference type="Gene3D" id="1.25.40.390">
    <property type="match status" value="2"/>
</dbReference>
<dbReference type="InterPro" id="IPR012944">
    <property type="entry name" value="SusD_RagB_dom"/>
</dbReference>
<reference evidence="9 10" key="1">
    <citation type="submission" date="2024-03" db="EMBL/GenBank/DDBJ databases">
        <title>Chitinophaga caseinilytica sp. nov., a casein hydrolysing bacterium isolated from forest soil.</title>
        <authorList>
            <person name="Lee D.S."/>
            <person name="Han D.M."/>
            <person name="Baek J.H."/>
            <person name="Choi D.G."/>
            <person name="Jeon J.H."/>
            <person name="Jeon C.O."/>
        </authorList>
    </citation>
    <scope>NUCLEOTIDE SEQUENCE [LARGE SCALE GENOMIC DNA]</scope>
    <source>
        <strain evidence="9 10">KACC 19118</strain>
    </source>
</reference>
<evidence type="ECO:0000256" key="2">
    <source>
        <dbReference type="ARBA" id="ARBA00006275"/>
    </source>
</evidence>
<comment type="subcellular location">
    <subcellularLocation>
        <location evidence="1">Cell outer membrane</location>
    </subcellularLocation>
</comment>
<accession>A0ABZ2Z9U5</accession>
<evidence type="ECO:0000256" key="3">
    <source>
        <dbReference type="ARBA" id="ARBA00022729"/>
    </source>
</evidence>
<dbReference type="InterPro" id="IPR011990">
    <property type="entry name" value="TPR-like_helical_dom_sf"/>
</dbReference>
<dbReference type="Pfam" id="PF14322">
    <property type="entry name" value="SusD-like_3"/>
    <property type="match status" value="1"/>
</dbReference>
<evidence type="ECO:0000313" key="9">
    <source>
        <dbReference type="EMBL" id="WZN49011.1"/>
    </source>
</evidence>
<evidence type="ECO:0000256" key="1">
    <source>
        <dbReference type="ARBA" id="ARBA00004442"/>
    </source>
</evidence>
<organism evidence="9 10">
    <name type="scientific">Chitinophaga caseinilytica</name>
    <dbReference type="NCBI Taxonomy" id="2267521"/>
    <lineage>
        <taxon>Bacteria</taxon>
        <taxon>Pseudomonadati</taxon>
        <taxon>Bacteroidota</taxon>
        <taxon>Chitinophagia</taxon>
        <taxon>Chitinophagales</taxon>
        <taxon>Chitinophagaceae</taxon>
        <taxon>Chitinophaga</taxon>
    </lineage>
</organism>
<dbReference type="EMBL" id="CP150096">
    <property type="protein sequence ID" value="WZN49011.1"/>
    <property type="molecule type" value="Genomic_DNA"/>
</dbReference>
<keyword evidence="4" id="KW-0472">Membrane</keyword>
<feature type="signal peptide" evidence="6">
    <location>
        <begin position="1"/>
        <end position="22"/>
    </location>
</feature>
<keyword evidence="10" id="KW-1185">Reference proteome</keyword>
<dbReference type="InterPro" id="IPR033985">
    <property type="entry name" value="SusD-like_N"/>
</dbReference>
<protein>
    <submittedName>
        <fullName evidence="9">RagB/SusD family nutrient uptake outer membrane protein</fullName>
    </submittedName>
</protein>
<dbReference type="PROSITE" id="PS51257">
    <property type="entry name" value="PROKAR_LIPOPROTEIN"/>
    <property type="match status" value="1"/>
</dbReference>
<name>A0ABZ2Z9U5_9BACT</name>
<evidence type="ECO:0000256" key="4">
    <source>
        <dbReference type="ARBA" id="ARBA00023136"/>
    </source>
</evidence>
<dbReference type="SUPFAM" id="SSF48452">
    <property type="entry name" value="TPR-like"/>
    <property type="match status" value="1"/>
</dbReference>
<proteinExistence type="inferred from homology"/>
<feature type="domain" description="SusD-like N-terminal" evidence="8">
    <location>
        <begin position="24"/>
        <end position="231"/>
    </location>
</feature>
<feature type="domain" description="RagB/SusD" evidence="7">
    <location>
        <begin position="338"/>
        <end position="461"/>
    </location>
</feature>
<keyword evidence="3 6" id="KW-0732">Signal</keyword>
<feature type="chain" id="PRO_5046291729" evidence="6">
    <location>
        <begin position="23"/>
        <end position="463"/>
    </location>
</feature>
<gene>
    <name evidence="9" type="ORF">WJU22_12610</name>
</gene>
<dbReference type="Proteomes" id="UP001449657">
    <property type="component" value="Chromosome"/>
</dbReference>
<dbReference type="Pfam" id="PF07980">
    <property type="entry name" value="SusD_RagB"/>
    <property type="match status" value="1"/>
</dbReference>
<dbReference type="RefSeq" id="WP_341843586.1">
    <property type="nucleotide sequence ID" value="NZ_CP149792.1"/>
</dbReference>
<keyword evidence="5" id="KW-0998">Cell outer membrane</keyword>